<dbReference type="Proteomes" id="UP000192441">
    <property type="component" value="Unassembled WGS sequence"/>
</dbReference>
<sequence length="183" mass="19645">MTSVGLVRTFFGPPRTRSESIVGVVVGALLIALLAGYIRHVGGWRGWSVAQIVVLAVMVFDLVGGIMTTSSATANRWYHRPGLAARRFRVAFVIAHALLYLAPTALLFDTGWAWAAVNATLLISIGAAVEFAPADLKRLAALGLTLAAVLVNLIWLPVQPALAWIPLFLFVKVLACFLVPARD</sequence>
<reference evidence="2 3" key="1">
    <citation type="submission" date="2016-12" db="EMBL/GenBank/DDBJ databases">
        <title>The new phylogeny of genus Mycobacterium.</title>
        <authorList>
            <person name="Tortoli E."/>
            <person name="Trovato A."/>
            <person name="Cirillo D.M."/>
        </authorList>
    </citation>
    <scope>NUCLEOTIDE SEQUENCE [LARGE SCALE GENOMIC DNA]</scope>
    <source>
        <strain evidence="2 3">DSM 44624</strain>
    </source>
</reference>
<dbReference type="AlphaFoldDB" id="A0AA91LT20"/>
<keyword evidence="1" id="KW-0812">Transmembrane</keyword>
<feature type="transmembrane region" description="Helical" evidence="1">
    <location>
        <begin position="162"/>
        <end position="181"/>
    </location>
</feature>
<comment type="caution">
    <text evidence="2">The sequence shown here is derived from an EMBL/GenBank/DDBJ whole genome shotgun (WGS) entry which is preliminary data.</text>
</comment>
<name>A0AA91LT20_9MYCO</name>
<keyword evidence="1" id="KW-1133">Transmembrane helix</keyword>
<keyword evidence="1" id="KW-0472">Membrane</keyword>
<protein>
    <submittedName>
        <fullName evidence="2">Uncharacterized protein</fullName>
    </submittedName>
</protein>
<evidence type="ECO:0000313" key="3">
    <source>
        <dbReference type="Proteomes" id="UP000192441"/>
    </source>
</evidence>
<feature type="transmembrane region" description="Helical" evidence="1">
    <location>
        <begin position="88"/>
        <end position="106"/>
    </location>
</feature>
<evidence type="ECO:0000313" key="2">
    <source>
        <dbReference type="EMBL" id="ORA31141.1"/>
    </source>
</evidence>
<proteinExistence type="predicted"/>
<evidence type="ECO:0000256" key="1">
    <source>
        <dbReference type="SAM" id="Phobius"/>
    </source>
</evidence>
<gene>
    <name evidence="2" type="ORF">BST20_27665</name>
</gene>
<organism evidence="2 3">
    <name type="scientific">Mycobacterium branderi</name>
    <dbReference type="NCBI Taxonomy" id="43348"/>
    <lineage>
        <taxon>Bacteria</taxon>
        <taxon>Bacillati</taxon>
        <taxon>Actinomycetota</taxon>
        <taxon>Actinomycetes</taxon>
        <taxon>Mycobacteriales</taxon>
        <taxon>Mycobacteriaceae</taxon>
        <taxon>Mycobacterium</taxon>
    </lineage>
</organism>
<feature type="transmembrane region" description="Helical" evidence="1">
    <location>
        <begin position="21"/>
        <end position="38"/>
    </location>
</feature>
<feature type="transmembrane region" description="Helical" evidence="1">
    <location>
        <begin position="112"/>
        <end position="132"/>
    </location>
</feature>
<accession>A0AA91LT20</accession>
<feature type="transmembrane region" description="Helical" evidence="1">
    <location>
        <begin position="139"/>
        <end position="156"/>
    </location>
</feature>
<dbReference type="EMBL" id="MVHM01000033">
    <property type="protein sequence ID" value="ORA31141.1"/>
    <property type="molecule type" value="Genomic_DNA"/>
</dbReference>
<feature type="transmembrane region" description="Helical" evidence="1">
    <location>
        <begin position="44"/>
        <end position="67"/>
    </location>
</feature>
<dbReference type="RefSeq" id="WP_083134592.1">
    <property type="nucleotide sequence ID" value="NZ_AP022606.1"/>
</dbReference>